<evidence type="ECO:0000313" key="1">
    <source>
        <dbReference type="EMBL" id="KAJ8118351.1"/>
    </source>
</evidence>
<keyword evidence="2" id="KW-1185">Reference proteome</keyword>
<sequence length="273" mass="31256">MPILILLSSQTNLIVCSTSELYQYKHKIFATITQAILNITIKRVVAPRPYSPKDKMTILTKLEAARKQAGELTLDFSKSQMSPTNASCLQNILRKQKKHVVVLQTRKCRRKPSIGEARGTDSNAISRVGRYAGANYSPRNIKTTGWVLEENDCGSCDPGPREGTLRRRSVPRPEERMYFPNIIRNDKAEQTQLELRRNREKAVQLMKVAQEVYRVLKQNADADKEKVQASMESMERVNRKHKVKQMVEEVIPQGKPMATDEENNLVVLLKNWH</sequence>
<organism evidence="1 2">
    <name type="scientific">Boeremia exigua</name>
    <dbReference type="NCBI Taxonomy" id="749465"/>
    <lineage>
        <taxon>Eukaryota</taxon>
        <taxon>Fungi</taxon>
        <taxon>Dikarya</taxon>
        <taxon>Ascomycota</taxon>
        <taxon>Pezizomycotina</taxon>
        <taxon>Dothideomycetes</taxon>
        <taxon>Pleosporomycetidae</taxon>
        <taxon>Pleosporales</taxon>
        <taxon>Pleosporineae</taxon>
        <taxon>Didymellaceae</taxon>
        <taxon>Boeremia</taxon>
    </lineage>
</organism>
<name>A0ACC2IT20_9PLEO</name>
<comment type="caution">
    <text evidence="1">The sequence shown here is derived from an EMBL/GenBank/DDBJ whole genome shotgun (WGS) entry which is preliminary data.</text>
</comment>
<accession>A0ACC2IT20</accession>
<evidence type="ECO:0000313" key="2">
    <source>
        <dbReference type="Proteomes" id="UP001153331"/>
    </source>
</evidence>
<proteinExistence type="predicted"/>
<protein>
    <submittedName>
        <fullName evidence="1">Uncharacterized protein</fullName>
    </submittedName>
</protein>
<gene>
    <name evidence="1" type="ORF">OPT61_g671</name>
</gene>
<dbReference type="EMBL" id="JAPHNI010000022">
    <property type="protein sequence ID" value="KAJ8118351.1"/>
    <property type="molecule type" value="Genomic_DNA"/>
</dbReference>
<dbReference type="Proteomes" id="UP001153331">
    <property type="component" value="Unassembled WGS sequence"/>
</dbReference>
<reference evidence="1" key="1">
    <citation type="submission" date="2022-11" db="EMBL/GenBank/DDBJ databases">
        <title>Genome Sequence of Boeremia exigua.</title>
        <authorList>
            <person name="Buettner E."/>
        </authorList>
    </citation>
    <scope>NUCLEOTIDE SEQUENCE</scope>
    <source>
        <strain evidence="1">CU02</strain>
    </source>
</reference>